<evidence type="ECO:0000313" key="1">
    <source>
        <dbReference type="EMBL" id="MFC4830950.1"/>
    </source>
</evidence>
<name>A0ABV9RB05_9PSEU</name>
<comment type="caution">
    <text evidence="1">The sequence shown here is derived from an EMBL/GenBank/DDBJ whole genome shotgun (WGS) entry which is preliminary data.</text>
</comment>
<reference evidence="2" key="1">
    <citation type="journal article" date="2019" name="Int. J. Syst. Evol. Microbiol.">
        <title>The Global Catalogue of Microorganisms (GCM) 10K type strain sequencing project: providing services to taxonomists for standard genome sequencing and annotation.</title>
        <authorList>
            <consortium name="The Broad Institute Genomics Platform"/>
            <consortium name="The Broad Institute Genome Sequencing Center for Infectious Disease"/>
            <person name="Wu L."/>
            <person name="Ma J."/>
        </authorList>
    </citation>
    <scope>NUCLEOTIDE SEQUENCE [LARGE SCALE GENOMIC DNA]</scope>
    <source>
        <strain evidence="2">CCUG 50347</strain>
    </source>
</reference>
<accession>A0ABV9RB05</accession>
<dbReference type="EMBL" id="JBHSIM010000002">
    <property type="protein sequence ID" value="MFC4830950.1"/>
    <property type="molecule type" value="Genomic_DNA"/>
</dbReference>
<dbReference type="RefSeq" id="WP_274190297.1">
    <property type="nucleotide sequence ID" value="NZ_BAABHN010000002.1"/>
</dbReference>
<keyword evidence="2" id="KW-1185">Reference proteome</keyword>
<proteinExistence type="predicted"/>
<organism evidence="1 2">
    <name type="scientific">Actinomycetospora chibensis</name>
    <dbReference type="NCBI Taxonomy" id="663606"/>
    <lineage>
        <taxon>Bacteria</taxon>
        <taxon>Bacillati</taxon>
        <taxon>Actinomycetota</taxon>
        <taxon>Actinomycetes</taxon>
        <taxon>Pseudonocardiales</taxon>
        <taxon>Pseudonocardiaceae</taxon>
        <taxon>Actinomycetospora</taxon>
    </lineage>
</organism>
<sequence length="79" mass="8852">MREFAVRYVNGPLQGVGEITQPDEAGDQPPLVQRIPLPSSEHGVRRTISDVVGNQQHAIYERTGHNDAGEWEFTLVRVE</sequence>
<gene>
    <name evidence="1" type="ORF">ACFPEL_00890</name>
</gene>
<evidence type="ECO:0000313" key="2">
    <source>
        <dbReference type="Proteomes" id="UP001595909"/>
    </source>
</evidence>
<protein>
    <submittedName>
        <fullName evidence="1">Uncharacterized protein</fullName>
    </submittedName>
</protein>
<dbReference type="Proteomes" id="UP001595909">
    <property type="component" value="Unassembled WGS sequence"/>
</dbReference>